<evidence type="ECO:0008006" key="3">
    <source>
        <dbReference type="Google" id="ProtNLM"/>
    </source>
</evidence>
<gene>
    <name evidence="1" type="ordered locus">RUM_13380</name>
</gene>
<dbReference type="STRING" id="213810.RUM_13380"/>
<evidence type="ECO:0000313" key="1">
    <source>
        <dbReference type="EMBL" id="CBL17460.1"/>
    </source>
</evidence>
<proteinExistence type="predicted"/>
<accession>D4LCW5</accession>
<protein>
    <recommendedName>
        <fullName evidence="3">WD40 repeat domain-containing protein</fullName>
    </recommendedName>
</protein>
<keyword evidence="2" id="KW-1185">Reference proteome</keyword>
<dbReference type="HOGENOM" id="CLU_709575_0_0_9"/>
<reference evidence="1" key="2">
    <citation type="submission" date="2010-03" db="EMBL/GenBank/DDBJ databases">
        <authorList>
            <person name="Pajon A."/>
        </authorList>
    </citation>
    <scope>NUCLEOTIDE SEQUENCE</scope>
    <source>
        <strain evidence="1">Type strain: 18P13</strain>
    </source>
</reference>
<dbReference type="SUPFAM" id="SSF75011">
    <property type="entry name" value="3-carboxy-cis,cis-mucoante lactonizing enzyme"/>
    <property type="match status" value="1"/>
</dbReference>
<dbReference type="AlphaFoldDB" id="D4LCW5"/>
<dbReference type="BioCyc" id="RCHA213810:RUM_RS06495-MONOMER"/>
<organism evidence="1 2">
    <name type="scientific">Ruminococcus champanellensis (strain DSM 18848 / JCM 17042 / KCTC 15320 / 18P13)</name>
    <dbReference type="NCBI Taxonomy" id="213810"/>
    <lineage>
        <taxon>Bacteria</taxon>
        <taxon>Bacillati</taxon>
        <taxon>Bacillota</taxon>
        <taxon>Clostridia</taxon>
        <taxon>Eubacteriales</taxon>
        <taxon>Oscillospiraceae</taxon>
        <taxon>Ruminococcus</taxon>
    </lineage>
</organism>
<dbReference type="InterPro" id="IPR043765">
    <property type="entry name" value="DUF5711"/>
</dbReference>
<evidence type="ECO:0000313" key="2">
    <source>
        <dbReference type="Proteomes" id="UP000007054"/>
    </source>
</evidence>
<sequence>MQKLFLFLMLLLLAGIIYARRDVWYPKLEGIGTRYQTIRQNDGTLAEGNFPLTVSGGIDYETADMNGSLVILSDANFYIYGLDGNLRESRQHAYANAMMEVAGKKALIYESSGNQFRVESKSKTLYTKELDEQIVFARLSSNGNVAVVTTSQLCACTIRVYDENGQEIYSRDCVDRVSDLAFNPKGNGCSIVLLTVQDGQILSTVRSFLFDSKGEQWTSEPLNTFCISLSVTDSGVFLMGDTRCAFYDNAGQQTGMYAYTGTLVGGSSENGKAALLFENETKRRSSLVLLDSVGADPRQIDFDTVVKNVHVMDENAYVLTKVGMETYSFDGTQKSSVEVSDSYDDFLQIDKYLFLFGYDKIDRMDFAN</sequence>
<dbReference type="Pfam" id="PF18975">
    <property type="entry name" value="DUF5711"/>
    <property type="match status" value="1"/>
</dbReference>
<dbReference type="PATRIC" id="fig|213810.4.peg.1234"/>
<dbReference type="Proteomes" id="UP000007054">
    <property type="component" value="Chromosome"/>
</dbReference>
<name>D4LCW5_RUMC1</name>
<dbReference type="EMBL" id="FP929052">
    <property type="protein sequence ID" value="CBL17460.1"/>
    <property type="molecule type" value="Genomic_DNA"/>
</dbReference>
<reference evidence="1" key="1">
    <citation type="submission" date="2010-03" db="EMBL/GenBank/DDBJ databases">
        <title>The genome sequence of Ruminococcus sp. 18P13.</title>
        <authorList>
            <consortium name="metaHIT consortium -- http://www.metahit.eu/"/>
            <person name="Pajon A."/>
            <person name="Turner K."/>
            <person name="Parkhill J."/>
            <person name="Bernalier A."/>
        </authorList>
    </citation>
    <scope>NUCLEOTIDE SEQUENCE [LARGE SCALE GENOMIC DNA]</scope>
    <source>
        <strain evidence="1">Type strain: 18P13</strain>
    </source>
</reference>
<dbReference type="KEGG" id="rch:RUM_13380"/>